<dbReference type="CDD" id="cd01396">
    <property type="entry name" value="MeCP2_MBD"/>
    <property type="match status" value="1"/>
</dbReference>
<feature type="region of interest" description="Disordered" evidence="9">
    <location>
        <begin position="300"/>
        <end position="374"/>
    </location>
</feature>
<dbReference type="InterPro" id="IPR016177">
    <property type="entry name" value="DNA-bd_dom_sf"/>
</dbReference>
<evidence type="ECO:0000313" key="12">
    <source>
        <dbReference type="EMBL" id="KAF9617537.1"/>
    </source>
</evidence>
<organism evidence="12 13">
    <name type="scientific">Coptis chinensis</name>
    <dbReference type="NCBI Taxonomy" id="261450"/>
    <lineage>
        <taxon>Eukaryota</taxon>
        <taxon>Viridiplantae</taxon>
        <taxon>Streptophyta</taxon>
        <taxon>Embryophyta</taxon>
        <taxon>Tracheophyta</taxon>
        <taxon>Spermatophyta</taxon>
        <taxon>Magnoliopsida</taxon>
        <taxon>Ranunculales</taxon>
        <taxon>Ranunculaceae</taxon>
        <taxon>Coptidoideae</taxon>
        <taxon>Coptis</taxon>
    </lineage>
</organism>
<dbReference type="FunFam" id="3.30.890.10:FF:000012">
    <property type="entry name" value="Methyl-CpG-binding domain-containing protein 1"/>
    <property type="match status" value="1"/>
</dbReference>
<dbReference type="Gene3D" id="3.30.890.10">
    <property type="entry name" value="Methyl-cpg-binding Protein 2, Chain A"/>
    <property type="match status" value="1"/>
</dbReference>
<keyword evidence="5" id="KW-0805">Transcription regulation</keyword>
<evidence type="ECO:0000313" key="13">
    <source>
        <dbReference type="Proteomes" id="UP000631114"/>
    </source>
</evidence>
<feature type="region of interest" description="Disordered" evidence="9">
    <location>
        <begin position="1"/>
        <end position="69"/>
    </location>
</feature>
<protein>
    <recommendedName>
        <fullName evidence="14">Methyl-CpG-binding domain-containing protein 2</fullName>
    </recommendedName>
</protein>
<dbReference type="Proteomes" id="UP000631114">
    <property type="component" value="Unassembled WGS sequence"/>
</dbReference>
<evidence type="ECO:0000256" key="5">
    <source>
        <dbReference type="ARBA" id="ARBA00023015"/>
    </source>
</evidence>
<evidence type="ECO:0000256" key="7">
    <source>
        <dbReference type="ARBA" id="ARBA00023163"/>
    </source>
</evidence>
<evidence type="ECO:0000256" key="4">
    <source>
        <dbReference type="ARBA" id="ARBA00022833"/>
    </source>
</evidence>
<keyword evidence="3" id="KW-0863">Zinc-finger</keyword>
<dbReference type="GO" id="GO:0003677">
    <property type="term" value="F:DNA binding"/>
    <property type="evidence" value="ECO:0007669"/>
    <property type="project" value="UniProtKB-KW"/>
</dbReference>
<feature type="domain" description="MBD" evidence="10">
    <location>
        <begin position="190"/>
        <end position="264"/>
    </location>
</feature>
<dbReference type="PANTHER" id="PTHR12396">
    <property type="entry name" value="METHYL-CPG BINDING PROTEIN, MBD"/>
    <property type="match status" value="1"/>
</dbReference>
<dbReference type="InterPro" id="IPR001739">
    <property type="entry name" value="Methyl_CpG_DNA-bd"/>
</dbReference>
<evidence type="ECO:0000259" key="10">
    <source>
        <dbReference type="PROSITE" id="PS50982"/>
    </source>
</evidence>
<sequence>MQSPPVKVSPKVKREEASHLGDASKLGNDEESNVRDASSIVKQEKGQLAESSSPSRLEDTLEKPLNASLLGDDEEVELQIMEQENQSYDNGQNQLVLYNPEANGTVEEEPQPVQAYAPAPPSRVLPSVGAFTVQCASCFKWRLIPTKEKYEEIRESILQIPFVCEIAREWRPDISCDDPADISQDGSRVWAIDKPNISQPPQGWKRELRIRGEGSTRFADVYYMAPSGKRFRSMVEIQKYLLDHPEYLRDGVNMSQFSFQIPKPLQEDYVRKRPRNEFSITRHLEPSDVNPLSWASPLNGSELQLGQPGMSATYEEPVLPKAPSGKKKASRSPSPLLPMIPLAGKKKARTPSKHKHKNHTPSNQPLIKVEEPQL</sequence>
<keyword evidence="4" id="KW-0862">Zinc</keyword>
<dbReference type="PROSITE" id="PS51050">
    <property type="entry name" value="ZF_CW"/>
    <property type="match status" value="1"/>
</dbReference>
<dbReference type="Pfam" id="PF07496">
    <property type="entry name" value="zf-CW"/>
    <property type="match status" value="1"/>
</dbReference>
<comment type="caution">
    <text evidence="12">The sequence shown here is derived from an EMBL/GenBank/DDBJ whole genome shotgun (WGS) entry which is preliminary data.</text>
</comment>
<dbReference type="SMART" id="SM00391">
    <property type="entry name" value="MBD"/>
    <property type="match status" value="1"/>
</dbReference>
<evidence type="ECO:0008006" key="14">
    <source>
        <dbReference type="Google" id="ProtNLM"/>
    </source>
</evidence>
<gene>
    <name evidence="12" type="ORF">IFM89_037349</name>
</gene>
<reference evidence="12 13" key="1">
    <citation type="submission" date="2020-10" db="EMBL/GenBank/DDBJ databases">
        <title>The Coptis chinensis genome and diversification of protoberbering-type alkaloids.</title>
        <authorList>
            <person name="Wang B."/>
            <person name="Shu S."/>
            <person name="Song C."/>
            <person name="Liu Y."/>
        </authorList>
    </citation>
    <scope>NUCLEOTIDE SEQUENCE [LARGE SCALE GENOMIC DNA]</scope>
    <source>
        <strain evidence="12">HL-2020</strain>
        <tissue evidence="12">Leaf</tissue>
    </source>
</reference>
<keyword evidence="7" id="KW-0804">Transcription</keyword>
<dbReference type="Pfam" id="PF01429">
    <property type="entry name" value="MBD"/>
    <property type="match status" value="1"/>
</dbReference>
<feature type="compositionally biased region" description="Basic residues" evidence="9">
    <location>
        <begin position="344"/>
        <end position="359"/>
    </location>
</feature>
<proteinExistence type="predicted"/>
<dbReference type="InterPro" id="IPR011124">
    <property type="entry name" value="Znf_CW"/>
</dbReference>
<dbReference type="EMBL" id="JADFTS010000003">
    <property type="protein sequence ID" value="KAF9617537.1"/>
    <property type="molecule type" value="Genomic_DNA"/>
</dbReference>
<feature type="domain" description="CW-type" evidence="11">
    <location>
        <begin position="125"/>
        <end position="184"/>
    </location>
</feature>
<dbReference type="GO" id="GO:0008270">
    <property type="term" value="F:zinc ion binding"/>
    <property type="evidence" value="ECO:0007669"/>
    <property type="project" value="UniProtKB-KW"/>
</dbReference>
<dbReference type="OrthoDB" id="10072024at2759"/>
<dbReference type="PROSITE" id="PS50982">
    <property type="entry name" value="MBD"/>
    <property type="match status" value="1"/>
</dbReference>
<keyword evidence="8" id="KW-0539">Nucleus</keyword>
<evidence type="ECO:0000259" key="11">
    <source>
        <dbReference type="PROSITE" id="PS51050"/>
    </source>
</evidence>
<dbReference type="SUPFAM" id="SSF54171">
    <property type="entry name" value="DNA-binding domain"/>
    <property type="match status" value="1"/>
</dbReference>
<dbReference type="AlphaFoldDB" id="A0A835IJI7"/>
<evidence type="ECO:0000256" key="9">
    <source>
        <dbReference type="SAM" id="MobiDB-lite"/>
    </source>
</evidence>
<dbReference type="GO" id="GO:0000118">
    <property type="term" value="C:histone deacetylase complex"/>
    <property type="evidence" value="ECO:0007669"/>
    <property type="project" value="UniProtKB-ARBA"/>
</dbReference>
<keyword evidence="6" id="KW-0238">DNA-binding</keyword>
<evidence type="ECO:0000256" key="3">
    <source>
        <dbReference type="ARBA" id="ARBA00022771"/>
    </source>
</evidence>
<evidence type="ECO:0000256" key="1">
    <source>
        <dbReference type="ARBA" id="ARBA00004123"/>
    </source>
</evidence>
<evidence type="ECO:0000256" key="8">
    <source>
        <dbReference type="ARBA" id="ARBA00023242"/>
    </source>
</evidence>
<evidence type="ECO:0000256" key="6">
    <source>
        <dbReference type="ARBA" id="ARBA00023125"/>
    </source>
</evidence>
<keyword evidence="2" id="KW-0479">Metal-binding</keyword>
<comment type="subcellular location">
    <subcellularLocation>
        <location evidence="1">Nucleus</location>
    </subcellularLocation>
</comment>
<evidence type="ECO:0000256" key="2">
    <source>
        <dbReference type="ARBA" id="ARBA00022723"/>
    </source>
</evidence>
<keyword evidence="13" id="KW-1185">Reference proteome</keyword>
<name>A0A835IJI7_9MAGN</name>
<dbReference type="PANTHER" id="PTHR12396:SF0">
    <property type="entry name" value="METHYL-CPG BINDING DOMAIN PROTEIN-LIKE, ISOFORM C"/>
    <property type="match status" value="1"/>
</dbReference>
<accession>A0A835IJI7</accession>